<evidence type="ECO:0000256" key="1">
    <source>
        <dbReference type="SAM" id="Phobius"/>
    </source>
</evidence>
<organism evidence="2 3">
    <name type="scientific">Actinocorallia longicatena</name>
    <dbReference type="NCBI Taxonomy" id="111803"/>
    <lineage>
        <taxon>Bacteria</taxon>
        <taxon>Bacillati</taxon>
        <taxon>Actinomycetota</taxon>
        <taxon>Actinomycetes</taxon>
        <taxon>Streptosporangiales</taxon>
        <taxon>Thermomonosporaceae</taxon>
        <taxon>Actinocorallia</taxon>
    </lineage>
</organism>
<keyword evidence="1" id="KW-0472">Membrane</keyword>
<feature type="transmembrane region" description="Helical" evidence="1">
    <location>
        <begin position="45"/>
        <end position="65"/>
    </location>
</feature>
<keyword evidence="1" id="KW-1133">Transmembrane helix</keyword>
<evidence type="ECO:0000313" key="3">
    <source>
        <dbReference type="Proteomes" id="UP001501237"/>
    </source>
</evidence>
<dbReference type="Proteomes" id="UP001501237">
    <property type="component" value="Unassembled WGS sequence"/>
</dbReference>
<name>A0ABP6QG42_9ACTN</name>
<dbReference type="EMBL" id="BAAAUV010000016">
    <property type="protein sequence ID" value="GAA3226613.1"/>
    <property type="molecule type" value="Genomic_DNA"/>
</dbReference>
<evidence type="ECO:0000313" key="2">
    <source>
        <dbReference type="EMBL" id="GAA3226613.1"/>
    </source>
</evidence>
<comment type="caution">
    <text evidence="2">The sequence shown here is derived from an EMBL/GenBank/DDBJ whole genome shotgun (WGS) entry which is preliminary data.</text>
</comment>
<proteinExistence type="predicted"/>
<accession>A0ABP6QG42</accession>
<gene>
    <name evidence="2" type="ORF">GCM10010468_54980</name>
</gene>
<protein>
    <submittedName>
        <fullName evidence="2">Uncharacterized protein</fullName>
    </submittedName>
</protein>
<keyword evidence="3" id="KW-1185">Reference proteome</keyword>
<reference evidence="3" key="1">
    <citation type="journal article" date="2019" name="Int. J. Syst. Evol. Microbiol.">
        <title>The Global Catalogue of Microorganisms (GCM) 10K type strain sequencing project: providing services to taxonomists for standard genome sequencing and annotation.</title>
        <authorList>
            <consortium name="The Broad Institute Genomics Platform"/>
            <consortium name="The Broad Institute Genome Sequencing Center for Infectious Disease"/>
            <person name="Wu L."/>
            <person name="Ma J."/>
        </authorList>
    </citation>
    <scope>NUCLEOTIDE SEQUENCE [LARGE SCALE GENOMIC DNA]</scope>
    <source>
        <strain evidence="3">JCM 9377</strain>
    </source>
</reference>
<sequence length="68" mass="7459">MGRGRREGVKGRRYGLYRVFSSPRWVFILVPFAGRACSGGEMADLVLVVLTAVIFTVFGLVVKAVGRL</sequence>
<keyword evidence="1" id="KW-0812">Transmembrane</keyword>